<accession>A0A8X6H7N5</accession>
<keyword evidence="1" id="KW-0812">Transmembrane</keyword>
<dbReference type="Proteomes" id="UP000887116">
    <property type="component" value="Unassembled WGS sequence"/>
</dbReference>
<dbReference type="AlphaFoldDB" id="A0A8X6H7N5"/>
<evidence type="ECO:0000313" key="3">
    <source>
        <dbReference type="Proteomes" id="UP000887116"/>
    </source>
</evidence>
<protein>
    <submittedName>
        <fullName evidence="2">Uncharacterized protein</fullName>
    </submittedName>
</protein>
<name>A0A8X6H7N5_TRICU</name>
<organism evidence="2 3">
    <name type="scientific">Trichonephila clavata</name>
    <name type="common">Joro spider</name>
    <name type="synonym">Nephila clavata</name>
    <dbReference type="NCBI Taxonomy" id="2740835"/>
    <lineage>
        <taxon>Eukaryota</taxon>
        <taxon>Metazoa</taxon>
        <taxon>Ecdysozoa</taxon>
        <taxon>Arthropoda</taxon>
        <taxon>Chelicerata</taxon>
        <taxon>Arachnida</taxon>
        <taxon>Araneae</taxon>
        <taxon>Araneomorphae</taxon>
        <taxon>Entelegynae</taxon>
        <taxon>Araneoidea</taxon>
        <taxon>Nephilidae</taxon>
        <taxon>Trichonephila</taxon>
    </lineage>
</organism>
<keyword evidence="1" id="KW-1133">Transmembrane helix</keyword>
<comment type="caution">
    <text evidence="2">The sequence shown here is derived from an EMBL/GenBank/DDBJ whole genome shotgun (WGS) entry which is preliminary data.</text>
</comment>
<reference evidence="2" key="1">
    <citation type="submission" date="2020-07" db="EMBL/GenBank/DDBJ databases">
        <title>Multicomponent nature underlies the extraordinary mechanical properties of spider dragline silk.</title>
        <authorList>
            <person name="Kono N."/>
            <person name="Nakamura H."/>
            <person name="Mori M."/>
            <person name="Yoshida Y."/>
            <person name="Ohtoshi R."/>
            <person name="Malay A.D."/>
            <person name="Moran D.A.P."/>
            <person name="Tomita M."/>
            <person name="Numata K."/>
            <person name="Arakawa K."/>
        </authorList>
    </citation>
    <scope>NUCLEOTIDE SEQUENCE</scope>
</reference>
<dbReference type="OrthoDB" id="10463955at2759"/>
<evidence type="ECO:0000256" key="1">
    <source>
        <dbReference type="SAM" id="Phobius"/>
    </source>
</evidence>
<evidence type="ECO:0000313" key="2">
    <source>
        <dbReference type="EMBL" id="GFQ81354.1"/>
    </source>
</evidence>
<dbReference type="EMBL" id="BMAO01022348">
    <property type="protein sequence ID" value="GFQ81354.1"/>
    <property type="molecule type" value="Genomic_DNA"/>
</dbReference>
<sequence length="69" mass="8048">MRISKQYSKVELSVEESGDEKKFSPNIAATAETAVNYEIEIINLFLYYCVLIWNFPIHLWFEIDTNGNT</sequence>
<keyword evidence="3" id="KW-1185">Reference proteome</keyword>
<proteinExistence type="predicted"/>
<gene>
    <name evidence="2" type="ORF">TNCT_115811</name>
</gene>
<feature type="transmembrane region" description="Helical" evidence="1">
    <location>
        <begin position="44"/>
        <end position="61"/>
    </location>
</feature>
<keyword evidence="1" id="KW-0472">Membrane</keyword>